<dbReference type="Proteomes" id="UP000326950">
    <property type="component" value="Unassembled WGS sequence"/>
</dbReference>
<evidence type="ECO:0000313" key="1">
    <source>
        <dbReference type="EMBL" id="KAE8167497.1"/>
    </source>
</evidence>
<dbReference type="AlphaFoldDB" id="A0A5N6V9T3"/>
<name>A0A5N6V9T3_ASPTM</name>
<proteinExistence type="predicted"/>
<accession>A0A5N6V9T3</accession>
<dbReference type="EMBL" id="ML738589">
    <property type="protein sequence ID" value="KAE8167497.1"/>
    <property type="molecule type" value="Genomic_DNA"/>
</dbReference>
<protein>
    <submittedName>
        <fullName evidence="1">Uncharacterized protein</fullName>
    </submittedName>
</protein>
<sequence length="79" mass="9083">MSPKCCPASPRYVGHRWGRWRSSELLRRDVIARQAHNSPRMEKPPLASACALTVSCSSDWLVVYSSWRTWTKISARGFF</sequence>
<evidence type="ECO:0000313" key="2">
    <source>
        <dbReference type="Proteomes" id="UP000326950"/>
    </source>
</evidence>
<reference evidence="1 2" key="1">
    <citation type="submission" date="2019-04" db="EMBL/GenBank/DDBJ databases">
        <title>Friends and foes A comparative genomics study of 23 Aspergillus species from section Flavi.</title>
        <authorList>
            <consortium name="DOE Joint Genome Institute"/>
            <person name="Kjaerbolling I."/>
            <person name="Vesth T."/>
            <person name="Frisvad J.C."/>
            <person name="Nybo J.L."/>
            <person name="Theobald S."/>
            <person name="Kildgaard S."/>
            <person name="Isbrandt T."/>
            <person name="Kuo A."/>
            <person name="Sato A."/>
            <person name="Lyhne E.K."/>
            <person name="Kogle M.E."/>
            <person name="Wiebenga A."/>
            <person name="Kun R.S."/>
            <person name="Lubbers R.J."/>
            <person name="Makela M.R."/>
            <person name="Barry K."/>
            <person name="Chovatia M."/>
            <person name="Clum A."/>
            <person name="Daum C."/>
            <person name="Haridas S."/>
            <person name="He G."/>
            <person name="LaButti K."/>
            <person name="Lipzen A."/>
            <person name="Mondo S."/>
            <person name="Riley R."/>
            <person name="Salamov A."/>
            <person name="Simmons B.A."/>
            <person name="Magnuson J.K."/>
            <person name="Henrissat B."/>
            <person name="Mortensen U.H."/>
            <person name="Larsen T.O."/>
            <person name="Devries R.P."/>
            <person name="Grigoriev I.V."/>
            <person name="Machida M."/>
            <person name="Baker S.E."/>
            <person name="Andersen M.R."/>
        </authorList>
    </citation>
    <scope>NUCLEOTIDE SEQUENCE [LARGE SCALE GENOMIC DNA]</scope>
    <source>
        <strain evidence="1 2">CBS 117626</strain>
    </source>
</reference>
<organism evidence="1 2">
    <name type="scientific">Aspergillus tamarii</name>
    <dbReference type="NCBI Taxonomy" id="41984"/>
    <lineage>
        <taxon>Eukaryota</taxon>
        <taxon>Fungi</taxon>
        <taxon>Dikarya</taxon>
        <taxon>Ascomycota</taxon>
        <taxon>Pezizomycotina</taxon>
        <taxon>Eurotiomycetes</taxon>
        <taxon>Eurotiomycetidae</taxon>
        <taxon>Eurotiales</taxon>
        <taxon>Aspergillaceae</taxon>
        <taxon>Aspergillus</taxon>
        <taxon>Aspergillus subgen. Circumdati</taxon>
    </lineage>
</organism>
<gene>
    <name evidence="1" type="ORF">BDV40DRAFT_168882</name>
</gene>
<keyword evidence="2" id="KW-1185">Reference proteome</keyword>